<keyword evidence="2" id="KW-0442">Lipid degradation</keyword>
<dbReference type="InterPro" id="IPR016035">
    <property type="entry name" value="Acyl_Trfase/lysoPLipase"/>
</dbReference>
<proteinExistence type="predicted"/>
<dbReference type="PROSITE" id="PS51635">
    <property type="entry name" value="PNPLA"/>
    <property type="match status" value="1"/>
</dbReference>
<gene>
    <name evidence="6" type="ORF">ACFPFW_15150</name>
</gene>
<feature type="active site" description="Nucleophile" evidence="2">
    <location>
        <position position="115"/>
    </location>
</feature>
<sequence>MTKVASISSATLLFTAALTATSSISPAYAASDCETPDGRRAFTLEEQDQATYPSIPDARFFGDDEKAFLNAVPKQPGPWLVMSGGGADGAYAAGILNGWSERDDRPQFSVVTGASTGALIAPFAFLGKDYDQHLRESYTTINAGDVFEDAATPQSLLDTWPLKDTIAKQVTPELLEAIAKEYDKGRRLFVTTVSLDSERTTVWNMGAIAKHGGEDGLALFRNVLLASTSVPGLFPPVTFDFEANGHCVREVHLDGSVGGPFYLAPDGWMDGSSFMHLPSEGVYLILNSQIVRHFEMTQPNTLSVLGRAIGIALKTTGRADVERVFQSAQRDAIPINFAHIGGDFAQLSQGAFDDVYMKALFERGETEARKGRAFRQNPPSFDAAPQDAEVR</sequence>
<feature type="region of interest" description="Disordered" evidence="3">
    <location>
        <begin position="367"/>
        <end position="391"/>
    </location>
</feature>
<evidence type="ECO:0000313" key="7">
    <source>
        <dbReference type="Proteomes" id="UP001595796"/>
    </source>
</evidence>
<comment type="caution">
    <text evidence="6">The sequence shown here is derived from an EMBL/GenBank/DDBJ whole genome shotgun (WGS) entry which is preliminary data.</text>
</comment>
<evidence type="ECO:0000313" key="6">
    <source>
        <dbReference type="EMBL" id="MFC5069352.1"/>
    </source>
</evidence>
<dbReference type="SUPFAM" id="SSF52151">
    <property type="entry name" value="FabD/lysophospholipase-like"/>
    <property type="match status" value="1"/>
</dbReference>
<protein>
    <submittedName>
        <fullName evidence="6">Patatin-like phospholipase family protein</fullName>
    </submittedName>
</protein>
<keyword evidence="2" id="KW-0378">Hydrolase</keyword>
<feature type="chain" id="PRO_5046478129" evidence="4">
    <location>
        <begin position="30"/>
        <end position="391"/>
    </location>
</feature>
<name>A0ABV9Z451_9HYPH</name>
<evidence type="ECO:0000256" key="4">
    <source>
        <dbReference type="SAM" id="SignalP"/>
    </source>
</evidence>
<keyword evidence="7" id="KW-1185">Reference proteome</keyword>
<comment type="caution">
    <text evidence="2">Lacks conserved residue(s) required for the propagation of feature annotation.</text>
</comment>
<dbReference type="InterPro" id="IPR002641">
    <property type="entry name" value="PNPLA_dom"/>
</dbReference>
<dbReference type="Pfam" id="PF01734">
    <property type="entry name" value="Patatin"/>
    <property type="match status" value="1"/>
</dbReference>
<dbReference type="RefSeq" id="WP_114958053.1">
    <property type="nucleotide sequence ID" value="NZ_JBHSJF010000006.1"/>
</dbReference>
<dbReference type="Proteomes" id="UP001595796">
    <property type="component" value="Unassembled WGS sequence"/>
</dbReference>
<evidence type="ECO:0000256" key="2">
    <source>
        <dbReference type="PROSITE-ProRule" id="PRU01161"/>
    </source>
</evidence>
<reference evidence="7" key="1">
    <citation type="journal article" date="2019" name="Int. J. Syst. Evol. Microbiol.">
        <title>The Global Catalogue of Microorganisms (GCM) 10K type strain sequencing project: providing services to taxonomists for standard genome sequencing and annotation.</title>
        <authorList>
            <consortium name="The Broad Institute Genomics Platform"/>
            <consortium name="The Broad Institute Genome Sequencing Center for Infectious Disease"/>
            <person name="Wu L."/>
            <person name="Ma J."/>
        </authorList>
    </citation>
    <scope>NUCLEOTIDE SEQUENCE [LARGE SCALE GENOMIC DNA]</scope>
    <source>
        <strain evidence="7">CGMCC 1.16444</strain>
    </source>
</reference>
<keyword evidence="1 2" id="KW-0443">Lipid metabolism</keyword>
<evidence type="ECO:0000259" key="5">
    <source>
        <dbReference type="PROSITE" id="PS51635"/>
    </source>
</evidence>
<evidence type="ECO:0000256" key="1">
    <source>
        <dbReference type="ARBA" id="ARBA00023098"/>
    </source>
</evidence>
<organism evidence="6 7">
    <name type="scientific">Flaviflagellibacter deserti</name>
    <dbReference type="NCBI Taxonomy" id="2267266"/>
    <lineage>
        <taxon>Bacteria</taxon>
        <taxon>Pseudomonadati</taxon>
        <taxon>Pseudomonadota</taxon>
        <taxon>Alphaproteobacteria</taxon>
        <taxon>Hyphomicrobiales</taxon>
        <taxon>Flaviflagellibacter</taxon>
    </lineage>
</organism>
<feature type="short sequence motif" description="GXSXG" evidence="2">
    <location>
        <begin position="113"/>
        <end position="117"/>
    </location>
</feature>
<feature type="signal peptide" evidence="4">
    <location>
        <begin position="1"/>
        <end position="29"/>
    </location>
</feature>
<keyword evidence="4" id="KW-0732">Signal</keyword>
<accession>A0ABV9Z451</accession>
<feature type="domain" description="PNPLA" evidence="5">
    <location>
        <begin position="80"/>
        <end position="267"/>
    </location>
</feature>
<feature type="short sequence motif" description="GXGXXG" evidence="2">
    <location>
        <begin position="84"/>
        <end position="89"/>
    </location>
</feature>
<dbReference type="Gene3D" id="3.40.1090.10">
    <property type="entry name" value="Cytosolic phospholipase A2 catalytic domain"/>
    <property type="match status" value="1"/>
</dbReference>
<dbReference type="EMBL" id="JBHSJF010000006">
    <property type="protein sequence ID" value="MFC5069352.1"/>
    <property type="molecule type" value="Genomic_DNA"/>
</dbReference>
<evidence type="ECO:0000256" key="3">
    <source>
        <dbReference type="SAM" id="MobiDB-lite"/>
    </source>
</evidence>
<feature type="active site" description="Proton acceptor" evidence="2">
    <location>
        <position position="254"/>
    </location>
</feature>